<accession>A0A1Z1UX43</accession>
<evidence type="ECO:0000313" key="1">
    <source>
        <dbReference type="EMBL" id="ARX60060.1"/>
    </source>
</evidence>
<proteinExistence type="predicted"/>
<sequence length="131" mass="15019">MSEHKQLQPPEYHRCMDTVFNSPAACREFLHRLAAMTDAEIQSKWSPWKDQDPPPYGPDVKKQVSAEVQLVMAEAALAGERASNRRIWRELYDVMGIHPMQESNIELIFGIGRTIDRLKRQIAELEATNAD</sequence>
<name>A0A1Z1UX43_RHOHA</name>
<reference evidence="1" key="1">
    <citation type="journal article" date="2017" name="Genome Biol. Evol.">
        <title>Comparative Genomics of Rhodococcus equi Virulence Plasmids Indicates Host-Driven Evolution of the vap Pathogenicity Island.</title>
        <authorList>
            <person name="MacArthur I."/>
            <person name="Anastasi E."/>
            <person name="Alvarez S."/>
            <person name="Scortti M."/>
            <person name="Vazquez-Boland J.A."/>
        </authorList>
    </citation>
    <scope>NUCLEOTIDE SEQUENCE</scope>
    <source>
        <strain evidence="1">PAM1572</strain>
        <plasmid evidence="1">pVAPN1572</plasmid>
    </source>
</reference>
<geneLocation type="plasmid" evidence="1">
    <name>pVAPN1572</name>
</geneLocation>
<keyword evidence="1" id="KW-0614">Plasmid</keyword>
<gene>
    <name evidence="1" type="ORF">pVAPN1572_0243</name>
</gene>
<dbReference type="AlphaFoldDB" id="A0A1Z1UX43"/>
<protein>
    <submittedName>
        <fullName evidence="1">Uncharacterized protein</fullName>
    </submittedName>
</protein>
<organism evidence="1">
    <name type="scientific">Rhodococcus hoagii</name>
    <name type="common">Corynebacterium equii</name>
    <dbReference type="NCBI Taxonomy" id="43767"/>
    <lineage>
        <taxon>Bacteria</taxon>
        <taxon>Bacillati</taxon>
        <taxon>Actinomycetota</taxon>
        <taxon>Actinomycetes</taxon>
        <taxon>Mycobacteriales</taxon>
        <taxon>Nocardiaceae</taxon>
        <taxon>Prescottella</taxon>
    </lineage>
</organism>
<dbReference type="EMBL" id="KX443401">
    <property type="protein sequence ID" value="ARX60060.1"/>
    <property type="molecule type" value="Genomic_DNA"/>
</dbReference>